<protein>
    <recommendedName>
        <fullName evidence="7">MADS-box domain-containing protein</fullName>
    </recommendedName>
</protein>
<dbReference type="GO" id="GO:0000981">
    <property type="term" value="F:DNA-binding transcription factor activity, RNA polymerase II-specific"/>
    <property type="evidence" value="ECO:0007669"/>
    <property type="project" value="TreeGrafter"/>
</dbReference>
<evidence type="ECO:0000256" key="4">
    <source>
        <dbReference type="ARBA" id="ARBA00023163"/>
    </source>
</evidence>
<dbReference type="Proteomes" id="UP000479710">
    <property type="component" value="Unassembled WGS sequence"/>
</dbReference>
<keyword evidence="2" id="KW-0805">Transcription regulation</keyword>
<dbReference type="AlphaFoldDB" id="A0A6G1CPR4"/>
<keyword evidence="5" id="KW-0539">Nucleus</keyword>
<evidence type="ECO:0000256" key="5">
    <source>
        <dbReference type="ARBA" id="ARBA00023242"/>
    </source>
</evidence>
<evidence type="ECO:0000256" key="6">
    <source>
        <dbReference type="SAM" id="MobiDB-lite"/>
    </source>
</evidence>
<evidence type="ECO:0000256" key="2">
    <source>
        <dbReference type="ARBA" id="ARBA00023015"/>
    </source>
</evidence>
<dbReference type="InterPro" id="IPR002100">
    <property type="entry name" value="TF_MADSbox"/>
</dbReference>
<evidence type="ECO:0000256" key="3">
    <source>
        <dbReference type="ARBA" id="ARBA00023125"/>
    </source>
</evidence>
<dbReference type="OrthoDB" id="1166350at2759"/>
<evidence type="ECO:0000313" key="8">
    <source>
        <dbReference type="EMBL" id="KAF0902090.1"/>
    </source>
</evidence>
<dbReference type="PANTHER" id="PTHR11945:SF776">
    <property type="entry name" value="AGAMOUS-LIKE 50-RELATED"/>
    <property type="match status" value="1"/>
</dbReference>
<accession>A0A6G1CPR4</accession>
<keyword evidence="3" id="KW-0238">DNA-binding</keyword>
<dbReference type="InterPro" id="IPR036879">
    <property type="entry name" value="TF_MADSbox_sf"/>
</dbReference>
<dbReference type="PRINTS" id="PR00404">
    <property type="entry name" value="MADSDOMAIN"/>
</dbReference>
<dbReference type="Gene3D" id="3.40.1810.10">
    <property type="entry name" value="Transcription factor, MADS-box"/>
    <property type="match status" value="1"/>
</dbReference>
<organism evidence="8 9">
    <name type="scientific">Oryza meyeriana var. granulata</name>
    <dbReference type="NCBI Taxonomy" id="110450"/>
    <lineage>
        <taxon>Eukaryota</taxon>
        <taxon>Viridiplantae</taxon>
        <taxon>Streptophyta</taxon>
        <taxon>Embryophyta</taxon>
        <taxon>Tracheophyta</taxon>
        <taxon>Spermatophyta</taxon>
        <taxon>Magnoliopsida</taxon>
        <taxon>Liliopsida</taxon>
        <taxon>Poales</taxon>
        <taxon>Poaceae</taxon>
        <taxon>BOP clade</taxon>
        <taxon>Oryzoideae</taxon>
        <taxon>Oryzeae</taxon>
        <taxon>Oryzinae</taxon>
        <taxon>Oryza</taxon>
        <taxon>Oryza meyeriana</taxon>
    </lineage>
</organism>
<dbReference type="GO" id="GO:0005634">
    <property type="term" value="C:nucleus"/>
    <property type="evidence" value="ECO:0007669"/>
    <property type="project" value="UniProtKB-SubCell"/>
</dbReference>
<evidence type="ECO:0000256" key="1">
    <source>
        <dbReference type="ARBA" id="ARBA00004123"/>
    </source>
</evidence>
<name>A0A6G1CPR4_9ORYZ</name>
<keyword evidence="4" id="KW-0804">Transcription</keyword>
<dbReference type="GO" id="GO:0000978">
    <property type="term" value="F:RNA polymerase II cis-regulatory region sequence-specific DNA binding"/>
    <property type="evidence" value="ECO:0007669"/>
    <property type="project" value="TreeGrafter"/>
</dbReference>
<gene>
    <name evidence="8" type="ORF">E2562_012870</name>
</gene>
<sequence length="263" mass="29114">MVTDPSRPIREVEDWVSITVSGKKFANHRRLPTAPLWGTLPLLNPRPLNLRIASIASRFRGTARKGRAMGRPPRGRPSRGKQRIEIRYIEKDESRQVTSCKRRTGMFKKASELSTLCGASVAVVTFSKAGNVFAFGDPSVDAVLHCYAPLRQGDGAAPAPAHVEDGDAPSREELNAVRQAAEQTKAQVKAEEARMRDIAGKITQAKAGRQFWWEADVEALGEGELPDFARALERLRDNVSRRVNTLLSTTLAPPAVRRRRSKK</sequence>
<keyword evidence="9" id="KW-1185">Reference proteome</keyword>
<dbReference type="SMART" id="SM00432">
    <property type="entry name" value="MADS"/>
    <property type="match status" value="1"/>
</dbReference>
<comment type="caution">
    <text evidence="8">The sequence shown here is derived from an EMBL/GenBank/DDBJ whole genome shotgun (WGS) entry which is preliminary data.</text>
</comment>
<proteinExistence type="predicted"/>
<evidence type="ECO:0000259" key="7">
    <source>
        <dbReference type="PROSITE" id="PS50066"/>
    </source>
</evidence>
<reference evidence="8 9" key="1">
    <citation type="submission" date="2019-11" db="EMBL/GenBank/DDBJ databases">
        <title>Whole genome sequence of Oryza granulata.</title>
        <authorList>
            <person name="Li W."/>
        </authorList>
    </citation>
    <scope>NUCLEOTIDE SEQUENCE [LARGE SCALE GENOMIC DNA]</scope>
    <source>
        <strain evidence="9">cv. Menghai</strain>
        <tissue evidence="8">Leaf</tissue>
    </source>
</reference>
<dbReference type="SUPFAM" id="SSF55455">
    <property type="entry name" value="SRF-like"/>
    <property type="match status" value="1"/>
</dbReference>
<dbReference type="FunFam" id="3.40.1810.10:FF:000006">
    <property type="entry name" value="Agamous-like MADS-box protein AGL62"/>
    <property type="match status" value="1"/>
</dbReference>
<dbReference type="PANTHER" id="PTHR11945">
    <property type="entry name" value="MADS BOX PROTEIN"/>
    <property type="match status" value="1"/>
</dbReference>
<feature type="domain" description="MADS-box" evidence="7">
    <location>
        <begin position="79"/>
        <end position="139"/>
    </location>
</feature>
<feature type="region of interest" description="Disordered" evidence="6">
    <location>
        <begin position="62"/>
        <end position="81"/>
    </location>
</feature>
<evidence type="ECO:0000313" key="9">
    <source>
        <dbReference type="Proteomes" id="UP000479710"/>
    </source>
</evidence>
<dbReference type="Pfam" id="PF00319">
    <property type="entry name" value="SRF-TF"/>
    <property type="match status" value="1"/>
</dbReference>
<dbReference type="PROSITE" id="PS50066">
    <property type="entry name" value="MADS_BOX_2"/>
    <property type="match status" value="1"/>
</dbReference>
<dbReference type="EMBL" id="SPHZ02000008">
    <property type="protein sequence ID" value="KAF0902090.1"/>
    <property type="molecule type" value="Genomic_DNA"/>
</dbReference>
<dbReference type="GO" id="GO:0046983">
    <property type="term" value="F:protein dimerization activity"/>
    <property type="evidence" value="ECO:0007669"/>
    <property type="project" value="InterPro"/>
</dbReference>
<comment type="subcellular location">
    <subcellularLocation>
        <location evidence="1">Nucleus</location>
    </subcellularLocation>
</comment>